<reference evidence="1 2" key="1">
    <citation type="journal article" date="2016" name="Nat. Commun.">
        <title>Thousands of microbial genomes shed light on interconnected biogeochemical processes in an aquifer system.</title>
        <authorList>
            <person name="Anantharaman K."/>
            <person name="Brown C.T."/>
            <person name="Hug L.A."/>
            <person name="Sharon I."/>
            <person name="Castelle C.J."/>
            <person name="Probst A.J."/>
            <person name="Thomas B.C."/>
            <person name="Singh A."/>
            <person name="Wilkins M.J."/>
            <person name="Karaoz U."/>
            <person name="Brodie E.L."/>
            <person name="Williams K.H."/>
            <person name="Hubbard S.S."/>
            <person name="Banfield J.F."/>
        </authorList>
    </citation>
    <scope>NUCLEOTIDE SEQUENCE [LARGE SCALE GENOMIC DNA]</scope>
</reference>
<name>A0A1F7RXC1_9BACT</name>
<dbReference type="Proteomes" id="UP000178797">
    <property type="component" value="Unassembled WGS sequence"/>
</dbReference>
<dbReference type="AlphaFoldDB" id="A0A1F7RXC1"/>
<dbReference type="EMBL" id="MGDE01000130">
    <property type="protein sequence ID" value="OGL45507.1"/>
    <property type="molecule type" value="Genomic_DNA"/>
</dbReference>
<protein>
    <submittedName>
        <fullName evidence="1">Transposase</fullName>
    </submittedName>
</protein>
<organism evidence="1 2">
    <name type="scientific">Candidatus Schekmanbacteria bacterium RBG_16_38_10</name>
    <dbReference type="NCBI Taxonomy" id="1817879"/>
    <lineage>
        <taxon>Bacteria</taxon>
        <taxon>Candidatus Schekmaniibacteriota</taxon>
    </lineage>
</organism>
<accession>A0A1F7RXC1</accession>
<sequence>MNRLNLQKQVQVISALVEGNSIRATCRMTGVAKGTVLKLLADVGKACAEYQNEVMKDLPCKKIQCDEIWSFCYAKEKNVPDDKKGKFGFGDVYTFTALCADTKIVPSWLIGKRDLLTAMIFMRDLASRLKYRVQLTTDGHRMYLDAVERAFGADVDFSQLVKLYGKEGIEKEVRYSLPQCIGARKEKINGNPDPKSISTSYVERQNLTMRMSMRRFTRLTNAFSKKIENLEYAIALHFMYYNFCRIHQSLRVTPAMAAGVTDRLWEIEDIINLIYNNINN</sequence>
<evidence type="ECO:0000313" key="1">
    <source>
        <dbReference type="EMBL" id="OGL45507.1"/>
    </source>
</evidence>
<evidence type="ECO:0000313" key="2">
    <source>
        <dbReference type="Proteomes" id="UP000178797"/>
    </source>
</evidence>
<comment type="caution">
    <text evidence="1">The sequence shown here is derived from an EMBL/GenBank/DDBJ whole genome shotgun (WGS) entry which is preliminary data.</text>
</comment>
<gene>
    <name evidence="1" type="ORF">A2W05_06345</name>
</gene>
<proteinExistence type="predicted"/>